<feature type="domain" description="Peptidase M16 C-terminal" evidence="3">
    <location>
        <begin position="161"/>
        <end position="329"/>
    </location>
</feature>
<name>A0ABS1NDF0_9ACTN</name>
<evidence type="ECO:0000313" key="5">
    <source>
        <dbReference type="Proteomes" id="UP000634229"/>
    </source>
</evidence>
<dbReference type="Gene3D" id="3.30.830.10">
    <property type="entry name" value="Metalloenzyme, LuxS/M16 peptidase-like"/>
    <property type="match status" value="2"/>
</dbReference>
<protein>
    <submittedName>
        <fullName evidence="4">Insulinase family protein</fullName>
    </submittedName>
</protein>
<dbReference type="InterPro" id="IPR050361">
    <property type="entry name" value="MPP/UQCRC_Complex"/>
</dbReference>
<reference evidence="4 5" key="1">
    <citation type="submission" date="2021-01" db="EMBL/GenBank/DDBJ databases">
        <title>WGS of actinomycetes isolated from Thailand.</title>
        <authorList>
            <person name="Thawai C."/>
        </authorList>
    </citation>
    <scope>NUCLEOTIDE SEQUENCE [LARGE SCALE GENOMIC DNA]</scope>
    <source>
        <strain evidence="4 5">CA1R205</strain>
    </source>
</reference>
<accession>A0ABS1NDF0</accession>
<evidence type="ECO:0000259" key="2">
    <source>
        <dbReference type="Pfam" id="PF00675"/>
    </source>
</evidence>
<keyword evidence="5" id="KW-1185">Reference proteome</keyword>
<evidence type="ECO:0000259" key="3">
    <source>
        <dbReference type="Pfam" id="PF05193"/>
    </source>
</evidence>
<dbReference type="PANTHER" id="PTHR11851:SF49">
    <property type="entry name" value="MITOCHONDRIAL-PROCESSING PEPTIDASE SUBUNIT ALPHA"/>
    <property type="match status" value="1"/>
</dbReference>
<dbReference type="RefSeq" id="WP_201875358.1">
    <property type="nucleotide sequence ID" value="NZ_JAERRF010000007.1"/>
</dbReference>
<evidence type="ECO:0000256" key="1">
    <source>
        <dbReference type="ARBA" id="ARBA00007261"/>
    </source>
</evidence>
<dbReference type="PANTHER" id="PTHR11851">
    <property type="entry name" value="METALLOPROTEASE"/>
    <property type="match status" value="1"/>
</dbReference>
<evidence type="ECO:0000313" key="4">
    <source>
        <dbReference type="EMBL" id="MBL1097950.1"/>
    </source>
</evidence>
<gene>
    <name evidence="4" type="ORF">JK363_14955</name>
</gene>
<proteinExistence type="inferred from homology"/>
<comment type="similarity">
    <text evidence="1">Belongs to the peptidase M16 family.</text>
</comment>
<feature type="domain" description="Peptidase M16 N-terminal" evidence="2">
    <location>
        <begin position="18"/>
        <end position="151"/>
    </location>
</feature>
<dbReference type="InterPro" id="IPR011249">
    <property type="entry name" value="Metalloenz_LuxS/M16"/>
</dbReference>
<dbReference type="InterPro" id="IPR011765">
    <property type="entry name" value="Pept_M16_N"/>
</dbReference>
<organism evidence="4 5">
    <name type="scientific">Streptomyces coffeae</name>
    <dbReference type="NCBI Taxonomy" id="621382"/>
    <lineage>
        <taxon>Bacteria</taxon>
        <taxon>Bacillati</taxon>
        <taxon>Actinomycetota</taxon>
        <taxon>Actinomycetes</taxon>
        <taxon>Kitasatosporales</taxon>
        <taxon>Streptomycetaceae</taxon>
        <taxon>Streptomyces</taxon>
    </lineage>
</organism>
<comment type="caution">
    <text evidence="4">The sequence shown here is derived from an EMBL/GenBank/DDBJ whole genome shotgun (WGS) entry which is preliminary data.</text>
</comment>
<dbReference type="SUPFAM" id="SSF63411">
    <property type="entry name" value="LuxS/MPP-like metallohydrolase"/>
    <property type="match status" value="2"/>
</dbReference>
<dbReference type="InterPro" id="IPR007863">
    <property type="entry name" value="Peptidase_M16_C"/>
</dbReference>
<dbReference type="EMBL" id="JAERRF010000007">
    <property type="protein sequence ID" value="MBL1097950.1"/>
    <property type="molecule type" value="Genomic_DNA"/>
</dbReference>
<dbReference type="Pfam" id="PF00675">
    <property type="entry name" value="Peptidase_M16"/>
    <property type="match status" value="1"/>
</dbReference>
<dbReference type="Pfam" id="PF05193">
    <property type="entry name" value="Peptidase_M16_C"/>
    <property type="match status" value="1"/>
</dbReference>
<dbReference type="Proteomes" id="UP000634229">
    <property type="component" value="Unassembled WGS sequence"/>
</dbReference>
<sequence length="396" mass="42687">MTIDLRLPVMALTDERLQTTSFCLAAAHGARDDPATGGGIAHLLEHLLMSAPVTDGISFCEHVERQGGHANAQTGLDTILCYAQVHADDADLTAELLQRTVGDPQWSQDLLDGERNVVLQELTAAAADPSDVVQDAFLADLFGDQGLGRPVGGIPEELAALSLDDVRAAYHDGFLTAPMTLVVVGPRVPEPLVGAPSATADAARPASAVPVAPRKEVPRWPLDEEFCWVCCGGLAPRAGDPDRLSYRVLAKLLGSSPASLFYRAARNENGLSYAFQAWSRGYADTGVWRLLAGVEPRHAGQLVGLVKQLLDQMAHVGPTPAELEIARRQACMSMVLDWETPLERAKLVAQRIRAGRPAWSLTQELKELDSVTVDDVRRAAGRIADDLRITVRPEPR</sequence>